<dbReference type="STRING" id="1346286.SAMN05444362_11454"/>
<sequence length="39" mass="4889">MTWDEILWNATFEDPDDTDTSYDLAEEKEIERYYDYKYN</sequence>
<evidence type="ECO:0000313" key="2">
    <source>
        <dbReference type="Proteomes" id="UP000184480"/>
    </source>
</evidence>
<gene>
    <name evidence="1" type="ORF">SAMN05444362_11454</name>
</gene>
<dbReference type="EMBL" id="FQUC01000014">
    <property type="protein sequence ID" value="SHG04515.1"/>
    <property type="molecule type" value="Genomic_DNA"/>
</dbReference>
<dbReference type="AlphaFoldDB" id="A0A1M5GL87"/>
<organism evidence="1 2">
    <name type="scientific">Dysgonomonas macrotermitis</name>
    <dbReference type="NCBI Taxonomy" id="1346286"/>
    <lineage>
        <taxon>Bacteria</taxon>
        <taxon>Pseudomonadati</taxon>
        <taxon>Bacteroidota</taxon>
        <taxon>Bacteroidia</taxon>
        <taxon>Bacteroidales</taxon>
        <taxon>Dysgonomonadaceae</taxon>
        <taxon>Dysgonomonas</taxon>
    </lineage>
</organism>
<name>A0A1M5GL87_9BACT</name>
<proteinExistence type="predicted"/>
<protein>
    <submittedName>
        <fullName evidence="1">Uncharacterized protein</fullName>
    </submittedName>
</protein>
<accession>A0A1M5GL87</accession>
<evidence type="ECO:0000313" key="1">
    <source>
        <dbReference type="EMBL" id="SHG04515.1"/>
    </source>
</evidence>
<dbReference type="Proteomes" id="UP000184480">
    <property type="component" value="Unassembled WGS sequence"/>
</dbReference>
<reference evidence="2" key="1">
    <citation type="submission" date="2016-11" db="EMBL/GenBank/DDBJ databases">
        <authorList>
            <person name="Varghese N."/>
            <person name="Submissions S."/>
        </authorList>
    </citation>
    <scope>NUCLEOTIDE SEQUENCE [LARGE SCALE GENOMIC DNA]</scope>
    <source>
        <strain evidence="2">DSM 27370</strain>
    </source>
</reference>
<keyword evidence="2" id="KW-1185">Reference proteome</keyword>